<reference evidence="2 3" key="2">
    <citation type="submission" date="2018-11" db="EMBL/GenBank/DDBJ databases">
        <authorList>
            <consortium name="Pathogen Informatics"/>
        </authorList>
    </citation>
    <scope>NUCLEOTIDE SEQUENCE [LARGE SCALE GENOMIC DNA]</scope>
    <source>
        <strain evidence="2">Dakar</strain>
        <strain evidence="3">Dakar, Senegal</strain>
    </source>
</reference>
<accession>A0A183KSE8</accession>
<feature type="transmembrane region" description="Helical" evidence="1">
    <location>
        <begin position="408"/>
        <end position="430"/>
    </location>
</feature>
<gene>
    <name evidence="2" type="ORF">SCUD_LOCUS17987</name>
</gene>
<proteinExistence type="predicted"/>
<evidence type="ECO:0000256" key="1">
    <source>
        <dbReference type="SAM" id="Phobius"/>
    </source>
</evidence>
<dbReference type="EMBL" id="UZAK01040480">
    <property type="protein sequence ID" value="VDP64654.1"/>
    <property type="molecule type" value="Genomic_DNA"/>
</dbReference>
<evidence type="ECO:0000313" key="2">
    <source>
        <dbReference type="EMBL" id="VDP64654.1"/>
    </source>
</evidence>
<evidence type="ECO:0000313" key="3">
    <source>
        <dbReference type="Proteomes" id="UP000279833"/>
    </source>
</evidence>
<keyword evidence="3" id="KW-1185">Reference proteome</keyword>
<dbReference type="Proteomes" id="UP000279833">
    <property type="component" value="Unassembled WGS sequence"/>
</dbReference>
<dbReference type="STRING" id="6186.A0A183KSE8"/>
<keyword evidence="1" id="KW-0472">Membrane</keyword>
<keyword evidence="1" id="KW-1133">Transmembrane helix</keyword>
<evidence type="ECO:0000313" key="4">
    <source>
        <dbReference type="WBParaSite" id="SCUD_0001798801-mRNA-1"/>
    </source>
</evidence>
<reference evidence="4" key="1">
    <citation type="submission" date="2016-06" db="UniProtKB">
        <authorList>
            <consortium name="WormBaseParasite"/>
        </authorList>
    </citation>
    <scope>IDENTIFICATION</scope>
</reference>
<sequence>MILIHAVDIVQLFLNMYVYISSLVLQSSTSHSWFTLSSYTSDNDHYNTVTTTVVNSSDMNGHYIPLSVSEPPFMNSSVFSPSSFVNSSIQSDSQENLFNIKNVSMVDQEDSVGEHMNVSLDQHEIDLHDDHFLHERDISIQFDVGVDDDIKSQINMLNIVHHLQLNEMTQNNFTWNTMFIWNYLAYSYWPSLAKHYNLSLVGCHLALLEPVHLKYKLHMIDPDQGIEKSDIQSDQKFNRRPGYHGEAGTVQIDNQSSLVKQSTLGSSTTLKSSTKDENIHRFKLPMCGYISNIFPPTLKWRSLEIMDAHLHYWVTRYWSPCAPLVWDPVKAPDIRFSSSHFRKHQKESISYVSFENERTLDEHNHLHFINDDNNILISNVERKRLHASSTSPGGFTGWTARLGLTASMLGTSLLGCSLVLLLTCLGMICLQSRLVNAAGSTDAAILSHVIQYSDLPTKSANLLIMPVVTSDNHCTSNDDTNPIFSSLPLEAHKQILSSNATALKNTQD</sequence>
<protein>
    <submittedName>
        <fullName evidence="4">PWWP domain-containing protein</fullName>
    </submittedName>
</protein>
<dbReference type="AlphaFoldDB" id="A0A183KSE8"/>
<dbReference type="WBParaSite" id="SCUD_0001798801-mRNA-1">
    <property type="protein sequence ID" value="SCUD_0001798801-mRNA-1"/>
    <property type="gene ID" value="SCUD_0001798801"/>
</dbReference>
<organism evidence="4">
    <name type="scientific">Schistosoma curassoni</name>
    <dbReference type="NCBI Taxonomy" id="6186"/>
    <lineage>
        <taxon>Eukaryota</taxon>
        <taxon>Metazoa</taxon>
        <taxon>Spiralia</taxon>
        <taxon>Lophotrochozoa</taxon>
        <taxon>Platyhelminthes</taxon>
        <taxon>Trematoda</taxon>
        <taxon>Digenea</taxon>
        <taxon>Strigeidida</taxon>
        <taxon>Schistosomatoidea</taxon>
        <taxon>Schistosomatidae</taxon>
        <taxon>Schistosoma</taxon>
    </lineage>
</organism>
<name>A0A183KSE8_9TREM</name>
<keyword evidence="1" id="KW-0812">Transmembrane</keyword>